<dbReference type="AlphaFoldDB" id="A0A9X0CIJ0"/>
<evidence type="ECO:0000313" key="2">
    <source>
        <dbReference type="EMBL" id="KAJ7353731.1"/>
    </source>
</evidence>
<dbReference type="EMBL" id="MU827342">
    <property type="protein sequence ID" value="KAJ7353731.1"/>
    <property type="molecule type" value="Genomic_DNA"/>
</dbReference>
<gene>
    <name evidence="2" type="ORF">OS493_032601</name>
</gene>
<name>A0A9X0CIJ0_9CNID</name>
<feature type="compositionally biased region" description="Polar residues" evidence="1">
    <location>
        <begin position="136"/>
        <end position="157"/>
    </location>
</feature>
<feature type="compositionally biased region" description="Polar residues" evidence="1">
    <location>
        <begin position="104"/>
        <end position="114"/>
    </location>
</feature>
<protein>
    <submittedName>
        <fullName evidence="2">Uncharacterized protein</fullName>
    </submittedName>
</protein>
<evidence type="ECO:0000313" key="3">
    <source>
        <dbReference type="Proteomes" id="UP001163046"/>
    </source>
</evidence>
<evidence type="ECO:0000256" key="1">
    <source>
        <dbReference type="SAM" id="MobiDB-lite"/>
    </source>
</evidence>
<sequence>MKRCSRHPPHLIRARILQPSHADQTTKHQRRVPHVIQQTTALLLHSDQERLHHRHLDMDLVYRICLDLERFLPKTPRLGATTSTADHAGSSLFRPNRICPERPNTCSNTSSSHLGTGDSPRLRPTTCPRRPRSGPNTCPTRPSLGPNSCPNTTSLSHLGTGHSPRPRLRPTTCPRRPSSATKQLCRQTQLRPKHSILLWLESVASEHRQAKQVSRKTQIWSKQQLAMEQIRSLSDDQRRAPCAPLDSALVRAMTQQLILDWIPPHQRLVPHVTHDPALVLTVPLHLAYRLSSG</sequence>
<reference evidence="2" key="1">
    <citation type="submission" date="2023-01" db="EMBL/GenBank/DDBJ databases">
        <title>Genome assembly of the deep-sea coral Lophelia pertusa.</title>
        <authorList>
            <person name="Herrera S."/>
            <person name="Cordes E."/>
        </authorList>
    </citation>
    <scope>NUCLEOTIDE SEQUENCE</scope>
    <source>
        <strain evidence="2">USNM1676648</strain>
        <tissue evidence="2">Polyp</tissue>
    </source>
</reference>
<feature type="region of interest" description="Disordered" evidence="1">
    <location>
        <begin position="77"/>
        <end position="183"/>
    </location>
</feature>
<feature type="compositionally biased region" description="Low complexity" evidence="1">
    <location>
        <begin position="169"/>
        <end position="181"/>
    </location>
</feature>
<organism evidence="2 3">
    <name type="scientific">Desmophyllum pertusum</name>
    <dbReference type="NCBI Taxonomy" id="174260"/>
    <lineage>
        <taxon>Eukaryota</taxon>
        <taxon>Metazoa</taxon>
        <taxon>Cnidaria</taxon>
        <taxon>Anthozoa</taxon>
        <taxon>Hexacorallia</taxon>
        <taxon>Scleractinia</taxon>
        <taxon>Caryophylliina</taxon>
        <taxon>Caryophylliidae</taxon>
        <taxon>Desmophyllum</taxon>
    </lineage>
</organism>
<comment type="caution">
    <text evidence="2">The sequence shown here is derived from an EMBL/GenBank/DDBJ whole genome shotgun (WGS) entry which is preliminary data.</text>
</comment>
<keyword evidence="3" id="KW-1185">Reference proteome</keyword>
<proteinExistence type="predicted"/>
<accession>A0A9X0CIJ0</accession>
<dbReference type="Proteomes" id="UP001163046">
    <property type="component" value="Unassembled WGS sequence"/>
</dbReference>